<evidence type="ECO:0000313" key="3">
    <source>
        <dbReference type="Proteomes" id="UP000719412"/>
    </source>
</evidence>
<accession>A0A8J6LBF1</accession>
<gene>
    <name evidence="2" type="ORF">GEV33_008569</name>
</gene>
<dbReference type="SUPFAM" id="SSF56672">
    <property type="entry name" value="DNA/RNA polymerases"/>
    <property type="match status" value="1"/>
</dbReference>
<dbReference type="EMBL" id="JABDTM020024507">
    <property type="protein sequence ID" value="KAH0814222.1"/>
    <property type="molecule type" value="Genomic_DNA"/>
</dbReference>
<dbReference type="InterPro" id="IPR043502">
    <property type="entry name" value="DNA/RNA_pol_sf"/>
</dbReference>
<dbReference type="InterPro" id="IPR000477">
    <property type="entry name" value="RT_dom"/>
</dbReference>
<dbReference type="PANTHER" id="PTHR33332">
    <property type="entry name" value="REVERSE TRANSCRIPTASE DOMAIN-CONTAINING PROTEIN"/>
    <property type="match status" value="1"/>
</dbReference>
<feature type="domain" description="Reverse transcriptase" evidence="1">
    <location>
        <begin position="272"/>
        <end position="503"/>
    </location>
</feature>
<dbReference type="GO" id="GO:0071897">
    <property type="term" value="P:DNA biosynthetic process"/>
    <property type="evidence" value="ECO:0007669"/>
    <property type="project" value="UniProtKB-ARBA"/>
</dbReference>
<protein>
    <recommendedName>
        <fullName evidence="1">Reverse transcriptase domain-containing protein</fullName>
    </recommendedName>
</protein>
<reference evidence="2" key="1">
    <citation type="journal article" date="2020" name="J Insects Food Feed">
        <title>The yellow mealworm (Tenebrio molitor) genome: a resource for the emerging insects as food and feed industry.</title>
        <authorList>
            <person name="Eriksson T."/>
            <person name="Andere A."/>
            <person name="Kelstrup H."/>
            <person name="Emery V."/>
            <person name="Picard C."/>
        </authorList>
    </citation>
    <scope>NUCLEOTIDE SEQUENCE</scope>
    <source>
        <strain evidence="2">Stoneville</strain>
        <tissue evidence="2">Whole head</tissue>
    </source>
</reference>
<dbReference type="Proteomes" id="UP000719412">
    <property type="component" value="Unassembled WGS sequence"/>
</dbReference>
<sequence length="722" mass="82115">MNGRLLDLVMVSEPIRCEVGKIDHPLINEDIHHPALELTVTMKCNLSLLYSALQSVEWSFLRDGQDVDVAVSSFYSVLNGVFQQYVPLKRSKSNSYPAFFDGNIIKSLKLKDAARKRYKTSGSTVDCESFKAIRCKLKTDISTAYSSYIKRMNSDIRSNPRQFWAFIEDKRKSNFIPSVMTYQSETITGPQEIVNGFADHFSKFFTPAKNNTYLPPASNNTFSLDSVTDEQVLTAIRKLKPNMTQGHDQIPAFLVRDCACVFVEPLAIIFNLILKSCQFPEKWKYSKICPVYKKGVKKDICNYRPISIIPNFAKVFEYLLFSFFGFNVHPMISSCQHGFVGGRSTVTNLCTITEFLSGALDERRQVDVIYTDFSSAFDSIDHDILFKKLDSFGFSDNLLLLLRSYLHDRQDSGVPQGSVLGSLFFNIYINDIVESLDLPCLLFADDMKVYSLIGCYDDALRLQDGIDSIVRWCVNNNLHLNCAKCKVVSFTKKTKPLLFNYNINGRILSRSNLVRDLGVIFDSRLSFTDHIESIVNSSFKSLGFVLRNGRELSDVDTLKLLYFTFVRSRLEYASLVWSPMYNNHIASLERVQRRFLKNGVHMLTGSYPPRGHPNDLLLGQFGMSSLLSRRAEHSVVFLFKLIHGLVNCSDLLSQVTFKVNRPACRTKSTFSLPTRRTNTGLSSPVVRMMINYGNIEDTVDIFCCGIDAIRKCYLNPLVRDQQ</sequence>
<keyword evidence="3" id="KW-1185">Reference proteome</keyword>
<reference evidence="2" key="2">
    <citation type="submission" date="2021-08" db="EMBL/GenBank/DDBJ databases">
        <authorList>
            <person name="Eriksson T."/>
        </authorList>
    </citation>
    <scope>NUCLEOTIDE SEQUENCE</scope>
    <source>
        <strain evidence="2">Stoneville</strain>
        <tissue evidence="2">Whole head</tissue>
    </source>
</reference>
<proteinExistence type="predicted"/>
<dbReference type="PROSITE" id="PS50878">
    <property type="entry name" value="RT_POL"/>
    <property type="match status" value="1"/>
</dbReference>
<name>A0A8J6LBF1_TENMO</name>
<evidence type="ECO:0000313" key="2">
    <source>
        <dbReference type="EMBL" id="KAH0814222.1"/>
    </source>
</evidence>
<dbReference type="CDD" id="cd01650">
    <property type="entry name" value="RT_nLTR_like"/>
    <property type="match status" value="1"/>
</dbReference>
<comment type="caution">
    <text evidence="2">The sequence shown here is derived from an EMBL/GenBank/DDBJ whole genome shotgun (WGS) entry which is preliminary data.</text>
</comment>
<dbReference type="AlphaFoldDB" id="A0A8J6LBF1"/>
<dbReference type="Pfam" id="PF00078">
    <property type="entry name" value="RVT_1"/>
    <property type="match status" value="1"/>
</dbReference>
<evidence type="ECO:0000259" key="1">
    <source>
        <dbReference type="PROSITE" id="PS50878"/>
    </source>
</evidence>
<organism evidence="2 3">
    <name type="scientific">Tenebrio molitor</name>
    <name type="common">Yellow mealworm beetle</name>
    <dbReference type="NCBI Taxonomy" id="7067"/>
    <lineage>
        <taxon>Eukaryota</taxon>
        <taxon>Metazoa</taxon>
        <taxon>Ecdysozoa</taxon>
        <taxon>Arthropoda</taxon>
        <taxon>Hexapoda</taxon>
        <taxon>Insecta</taxon>
        <taxon>Pterygota</taxon>
        <taxon>Neoptera</taxon>
        <taxon>Endopterygota</taxon>
        <taxon>Coleoptera</taxon>
        <taxon>Polyphaga</taxon>
        <taxon>Cucujiformia</taxon>
        <taxon>Tenebrionidae</taxon>
        <taxon>Tenebrio</taxon>
    </lineage>
</organism>